<proteinExistence type="inferred from homology"/>
<reference evidence="6" key="1">
    <citation type="journal article" date="2014" name="Int. J. Syst. Evol. Microbiol.">
        <title>Complete genome sequence of Corynebacterium casei LMG S-19264T (=DSM 44701T), isolated from a smear-ripened cheese.</title>
        <authorList>
            <consortium name="US DOE Joint Genome Institute (JGI-PGF)"/>
            <person name="Walter F."/>
            <person name="Albersmeier A."/>
            <person name="Kalinowski J."/>
            <person name="Ruckert C."/>
        </authorList>
    </citation>
    <scope>NUCLEOTIDE SEQUENCE</scope>
    <source>
        <strain evidence="6">CGMCC 4.7308</strain>
    </source>
</reference>
<keyword evidence="2" id="KW-0479">Metal-binding</keyword>
<comment type="caution">
    <text evidence="6">The sequence shown here is derived from an EMBL/GenBank/DDBJ whole genome shotgun (WGS) entry which is preliminary data.</text>
</comment>
<evidence type="ECO:0000256" key="1">
    <source>
        <dbReference type="ARBA" id="ARBA00008779"/>
    </source>
</evidence>
<dbReference type="Pfam" id="PF00884">
    <property type="entry name" value="Sulfatase"/>
    <property type="match status" value="1"/>
</dbReference>
<dbReference type="EMBL" id="BMNA01000003">
    <property type="protein sequence ID" value="GGL98940.1"/>
    <property type="molecule type" value="Genomic_DNA"/>
</dbReference>
<protein>
    <submittedName>
        <fullName evidence="6">Sulfatase family protein</fullName>
    </submittedName>
</protein>
<dbReference type="Gene3D" id="3.40.720.10">
    <property type="entry name" value="Alkaline Phosphatase, subunit A"/>
    <property type="match status" value="1"/>
</dbReference>
<dbReference type="InterPro" id="IPR050738">
    <property type="entry name" value="Sulfatase"/>
</dbReference>
<dbReference type="InterPro" id="IPR017850">
    <property type="entry name" value="Alkaline_phosphatase_core_sf"/>
</dbReference>
<sequence>MTQDPEDRPGIGRRGFLAGTAAAGATLALSGLFEGTAAAAESPTAAPKHQYSQPNIVLIVVDEMRYPREFPAGIKDADQFIATYMPNLHQLWRSGVKFGNHFTNGTACSPARATFVTGLYPLQQWLLATRTGTADQPAPSPALGRGFPTYGKLLRQAGYRTPYVGKWHLSPSARNGAYLPEYLSQYGFEGLTQPDILGDNGDGYYYDGQIAARAASWLQATKPGQQPFCLTASFVNPHDKQFFWAGTEADRYNALYADNNAAPLRPWKQIPTEDTPQRYGYRHVPANWEPESALADKPSAHAFAREVQALVWGGVTDSRKQTDFTLQPYLDGSKKQYQIGTAPWNYWERSLDSYTQMMVMVDQHIGTVLNSVPKEVARNTVFIMMSDHGEYAGAHGMVSGKIGTAYDEAFSVPMVVADPRGVLTGDIHTVRQQLTSSVDLLPMLATIAHGNRSWLRGDMAQIYGERLDLLPLLKSNKARGRSHLVWASGEQPPKALNFDNVPLHIYVMRTHGYKVAAYARWFENTTRIDPKSLQYEFYDYGTERGRLELDNTFHCDRRAKAAARELLTVRVPLQLERRLPPAYQLQSDAAKARYLAYQAFLDRLSDGQLRDGGIARLTAWGANF</sequence>
<evidence type="ECO:0000256" key="4">
    <source>
        <dbReference type="ARBA" id="ARBA00022837"/>
    </source>
</evidence>
<dbReference type="RefSeq" id="WP_188941223.1">
    <property type="nucleotide sequence ID" value="NZ_BMNA01000003.1"/>
</dbReference>
<dbReference type="InterPro" id="IPR006311">
    <property type="entry name" value="TAT_signal"/>
</dbReference>
<name>A0A917SWF7_9ACTN</name>
<keyword evidence="7" id="KW-1185">Reference proteome</keyword>
<dbReference type="SUPFAM" id="SSF53649">
    <property type="entry name" value="Alkaline phosphatase-like"/>
    <property type="match status" value="1"/>
</dbReference>
<organism evidence="6 7">
    <name type="scientific">Nakamurella endophytica</name>
    <dbReference type="NCBI Taxonomy" id="1748367"/>
    <lineage>
        <taxon>Bacteria</taxon>
        <taxon>Bacillati</taxon>
        <taxon>Actinomycetota</taxon>
        <taxon>Actinomycetes</taxon>
        <taxon>Nakamurellales</taxon>
        <taxon>Nakamurellaceae</taxon>
        <taxon>Nakamurella</taxon>
    </lineage>
</organism>
<comment type="similarity">
    <text evidence="1">Belongs to the sulfatase family.</text>
</comment>
<dbReference type="InterPro" id="IPR000917">
    <property type="entry name" value="Sulfatase_N"/>
</dbReference>
<feature type="domain" description="Sulfatase N-terminal" evidence="5">
    <location>
        <begin position="54"/>
        <end position="448"/>
    </location>
</feature>
<evidence type="ECO:0000256" key="3">
    <source>
        <dbReference type="ARBA" id="ARBA00022801"/>
    </source>
</evidence>
<dbReference type="AlphaFoldDB" id="A0A917SWF7"/>
<dbReference type="GO" id="GO:0004065">
    <property type="term" value="F:arylsulfatase activity"/>
    <property type="evidence" value="ECO:0007669"/>
    <property type="project" value="TreeGrafter"/>
</dbReference>
<dbReference type="Proteomes" id="UP000655208">
    <property type="component" value="Unassembled WGS sequence"/>
</dbReference>
<dbReference type="PANTHER" id="PTHR42693">
    <property type="entry name" value="ARYLSULFATASE FAMILY MEMBER"/>
    <property type="match status" value="1"/>
</dbReference>
<evidence type="ECO:0000313" key="7">
    <source>
        <dbReference type="Proteomes" id="UP000655208"/>
    </source>
</evidence>
<keyword evidence="4" id="KW-0106">Calcium</keyword>
<dbReference type="PANTHER" id="PTHR42693:SF33">
    <property type="entry name" value="ARYLSULFATASE"/>
    <property type="match status" value="1"/>
</dbReference>
<dbReference type="GO" id="GO:0046872">
    <property type="term" value="F:metal ion binding"/>
    <property type="evidence" value="ECO:0007669"/>
    <property type="project" value="UniProtKB-KW"/>
</dbReference>
<dbReference type="PROSITE" id="PS51318">
    <property type="entry name" value="TAT"/>
    <property type="match status" value="1"/>
</dbReference>
<evidence type="ECO:0000256" key="2">
    <source>
        <dbReference type="ARBA" id="ARBA00022723"/>
    </source>
</evidence>
<evidence type="ECO:0000313" key="6">
    <source>
        <dbReference type="EMBL" id="GGL98940.1"/>
    </source>
</evidence>
<gene>
    <name evidence="6" type="ORF">GCM10011594_18600</name>
</gene>
<accession>A0A917SWF7</accession>
<keyword evidence="3" id="KW-0378">Hydrolase</keyword>
<reference evidence="6" key="2">
    <citation type="submission" date="2020-09" db="EMBL/GenBank/DDBJ databases">
        <authorList>
            <person name="Sun Q."/>
            <person name="Zhou Y."/>
        </authorList>
    </citation>
    <scope>NUCLEOTIDE SEQUENCE</scope>
    <source>
        <strain evidence="6">CGMCC 4.7308</strain>
    </source>
</reference>
<evidence type="ECO:0000259" key="5">
    <source>
        <dbReference type="Pfam" id="PF00884"/>
    </source>
</evidence>
<dbReference type="InterPro" id="IPR024607">
    <property type="entry name" value="Sulfatase_CS"/>
</dbReference>
<dbReference type="PROSITE" id="PS00149">
    <property type="entry name" value="SULFATASE_2"/>
    <property type="match status" value="1"/>
</dbReference>